<reference evidence="4 5" key="1">
    <citation type="submission" date="2023-11" db="EMBL/GenBank/DDBJ databases">
        <title>Plant-associative lifestyle of Vibrio porteresiae and its evolutionary dynamics.</title>
        <authorList>
            <person name="Rameshkumar N."/>
            <person name="Kirti K."/>
        </authorList>
    </citation>
    <scope>NUCLEOTIDE SEQUENCE [LARGE SCALE GENOMIC DNA]</scope>
    <source>
        <strain evidence="4 5">MSSRF60</strain>
    </source>
</reference>
<dbReference type="PANTHER" id="PTHR30386">
    <property type="entry name" value="MEMBRANE FUSION SUBUNIT OF EMRAB-TOLC MULTIDRUG EFFLUX PUMP"/>
    <property type="match status" value="1"/>
</dbReference>
<feature type="coiled-coil region" evidence="1">
    <location>
        <begin position="190"/>
        <end position="263"/>
    </location>
</feature>
<keyword evidence="2" id="KW-0812">Transmembrane</keyword>
<feature type="domain" description="AprE-like beta-barrel" evidence="3">
    <location>
        <begin position="296"/>
        <end position="390"/>
    </location>
</feature>
<dbReference type="PANTHER" id="PTHR30386:SF28">
    <property type="entry name" value="EXPORTED PROTEIN"/>
    <property type="match status" value="1"/>
</dbReference>
<gene>
    <name evidence="4" type="ORF">SBW85_02055</name>
</gene>
<organism evidence="4 5">
    <name type="scientific">Vibrio plantisponsor</name>
    <dbReference type="NCBI Taxonomy" id="664643"/>
    <lineage>
        <taxon>Bacteria</taxon>
        <taxon>Pseudomonadati</taxon>
        <taxon>Pseudomonadota</taxon>
        <taxon>Gammaproteobacteria</taxon>
        <taxon>Vibrionales</taxon>
        <taxon>Vibrionaceae</taxon>
        <taxon>Vibrio</taxon>
    </lineage>
</organism>
<evidence type="ECO:0000256" key="2">
    <source>
        <dbReference type="SAM" id="Phobius"/>
    </source>
</evidence>
<comment type="caution">
    <text evidence="4">The sequence shown here is derived from an EMBL/GenBank/DDBJ whole genome shotgun (WGS) entry which is preliminary data.</text>
</comment>
<name>A0ABU4IDB4_9VIBR</name>
<feature type="transmembrane region" description="Helical" evidence="2">
    <location>
        <begin position="24"/>
        <end position="43"/>
    </location>
</feature>
<keyword evidence="2" id="KW-1133">Transmembrane helix</keyword>
<dbReference type="PRINTS" id="PR01490">
    <property type="entry name" value="RTXTOXIND"/>
</dbReference>
<keyword evidence="2" id="KW-0472">Membrane</keyword>
<proteinExistence type="predicted"/>
<dbReference type="InterPro" id="IPR050739">
    <property type="entry name" value="MFP"/>
</dbReference>
<dbReference type="RefSeq" id="WP_171137566.1">
    <property type="nucleotide sequence ID" value="NZ_AP024893.1"/>
</dbReference>
<dbReference type="Gene3D" id="2.40.50.100">
    <property type="match status" value="1"/>
</dbReference>
<keyword evidence="5" id="KW-1185">Reference proteome</keyword>
<dbReference type="Proteomes" id="UP001272325">
    <property type="component" value="Unassembled WGS sequence"/>
</dbReference>
<evidence type="ECO:0000259" key="3">
    <source>
        <dbReference type="Pfam" id="PF26002"/>
    </source>
</evidence>
<dbReference type="EMBL" id="JAWRCN010000001">
    <property type="protein sequence ID" value="MDW6016552.1"/>
    <property type="molecule type" value="Genomic_DNA"/>
</dbReference>
<evidence type="ECO:0000313" key="4">
    <source>
        <dbReference type="EMBL" id="MDW6016552.1"/>
    </source>
</evidence>
<dbReference type="Pfam" id="PF26002">
    <property type="entry name" value="Beta-barrel_AprE"/>
    <property type="match status" value="1"/>
</dbReference>
<dbReference type="Gene3D" id="2.40.30.170">
    <property type="match status" value="1"/>
</dbReference>
<evidence type="ECO:0000256" key="1">
    <source>
        <dbReference type="SAM" id="Coils"/>
    </source>
</evidence>
<protein>
    <submittedName>
        <fullName evidence="4">HlyD family efflux transporter periplasmic adaptor subunit</fullName>
    </submittedName>
</protein>
<accession>A0ABU4IDB4</accession>
<dbReference type="InterPro" id="IPR058982">
    <property type="entry name" value="Beta-barrel_AprE"/>
</dbReference>
<keyword evidence="1" id="KW-0175">Coiled coil</keyword>
<sequence length="411" mass="46050">MFRKEAVRAKQFSLPGKVTLTQPFSVYFICSLVFTIFILLLIFSLNTRYSRKETVKGYLLPEQGVVKVFSGRSGILEELLVSEGDHVKEGQVLAKIRNSQNLISGIELSEALQAELSSQITSLNEELKFSDIVFDKSKLSIDRKMRELGHSLSAIQKAMVTSKLRLKLKEEQYDNNLALYKKGYLSMAALSSIQEDYLEAQGSVNKLETEMASISVDIANLESQRISLPEERSLKRTSIQRQLSVLKADIVRLNNEYEFIKNAPESGIVTAIQPSIGSQVDSDSPILSIIPKNSPLILELFLPSRSAGFIQVGDQVKIRFDAFPYQKFGLVDGKISNIDKALILPSDKKLPINITEAMYRVRASINQQEIHAYGKSFPLKVGMIAEADIVLDNRSLLEWLLDPIYAIKGKI</sequence>
<evidence type="ECO:0000313" key="5">
    <source>
        <dbReference type="Proteomes" id="UP001272325"/>
    </source>
</evidence>